<keyword evidence="10" id="KW-1185">Reference proteome</keyword>
<protein>
    <recommendedName>
        <fullName evidence="3">Glycosyl hydrolase family 109 protein</fullName>
    </recommendedName>
</protein>
<evidence type="ECO:0000256" key="3">
    <source>
        <dbReference type="ARBA" id="ARBA00016631"/>
    </source>
</evidence>
<keyword evidence="5" id="KW-0520">NAD</keyword>
<dbReference type="Gene3D" id="3.40.50.720">
    <property type="entry name" value="NAD(P)-binding Rossmann-like Domain"/>
    <property type="match status" value="1"/>
</dbReference>
<dbReference type="Pfam" id="PF01408">
    <property type="entry name" value="GFO_IDH_MocA"/>
    <property type="match status" value="1"/>
</dbReference>
<accession>A0A344L3P4</accession>
<evidence type="ECO:0000256" key="4">
    <source>
        <dbReference type="ARBA" id="ARBA00022801"/>
    </source>
</evidence>
<dbReference type="InterPro" id="IPR006311">
    <property type="entry name" value="TAT_signal"/>
</dbReference>
<sequence>MAEQSSEQSGVSRRSLLRNTAIAGMGAGLVTLGGPSAAAADTIPAVGEDARSWPKRRGKSMIGVPFKPTPNPRFGIIGLGNRGAGMLTDLLGVPGAKVTALCDNRPEFAQKAAKVVTDAGQPEPAVYTNGEHAFEQLVARDDVDFVYVATPWEWHTPMALAAMRAGKHVGVECPIGITVKDLWELVDTSEQTGRHCIQLENCSYGQNEMRALRMVHAGKFGQILHGSGAYLHDLRELLFSDTYYAGEWRRTWHTKLNTDLYPTHGLGPVAAYMDIHRGDRLARISTMSTPALGLAEYREAHVPRGDSSWQETYVKGDVTMSLIQTAQGRVIHLVHGVSSPHPYSRLNYIAGTKGAFEDYPARIYVEPDHSGHKWGSWDAYKSFDHWLWTEVGGGNGGHGGMDYIMLWRLVQCLTLGLPPDIDVYDSAAWSAPLPLGVLSVKHQGASIPFPDFTRNNWKTPHAGIDSPKP</sequence>
<evidence type="ECO:0000256" key="5">
    <source>
        <dbReference type="ARBA" id="ARBA00023027"/>
    </source>
</evidence>
<comment type="similarity">
    <text evidence="2">Belongs to the Gfo/Idh/MocA family. Glycosyl hydrolase 109 subfamily.</text>
</comment>
<evidence type="ECO:0000313" key="9">
    <source>
        <dbReference type="EMBL" id="AXB42668.1"/>
    </source>
</evidence>
<dbReference type="EMBL" id="CP015163">
    <property type="protein sequence ID" value="AXB42668.1"/>
    <property type="molecule type" value="Genomic_DNA"/>
</dbReference>
<evidence type="ECO:0000259" key="7">
    <source>
        <dbReference type="Pfam" id="PF01408"/>
    </source>
</evidence>
<dbReference type="GO" id="GO:0016798">
    <property type="term" value="F:hydrolase activity, acting on glycosyl bonds"/>
    <property type="evidence" value="ECO:0007669"/>
    <property type="project" value="UniProtKB-KW"/>
</dbReference>
<dbReference type="PANTHER" id="PTHR43818:SF1">
    <property type="entry name" value="GLYCOSYL HYDROLASE FAMILY 109 PROTEIN"/>
    <property type="match status" value="1"/>
</dbReference>
<dbReference type="InterPro" id="IPR049303">
    <property type="entry name" value="Glyco_hydro_109_C"/>
</dbReference>
<dbReference type="SUPFAM" id="SSF51735">
    <property type="entry name" value="NAD(P)-binding Rossmann-fold domains"/>
    <property type="match status" value="1"/>
</dbReference>
<evidence type="ECO:0000256" key="6">
    <source>
        <dbReference type="ARBA" id="ARBA00023295"/>
    </source>
</evidence>
<dbReference type="InterPro" id="IPR050463">
    <property type="entry name" value="Gfo/Idh/MocA_oxidrdct_glycsds"/>
</dbReference>
<keyword evidence="4 9" id="KW-0378">Hydrolase</keyword>
<dbReference type="RefSeq" id="WP_113691930.1">
    <property type="nucleotide sequence ID" value="NZ_CP015163.1"/>
</dbReference>
<dbReference type="Proteomes" id="UP000250434">
    <property type="component" value="Chromosome"/>
</dbReference>
<proteinExistence type="inferred from homology"/>
<dbReference type="AlphaFoldDB" id="A0A344L3P4"/>
<comment type="cofactor">
    <cofactor evidence="1">
        <name>NAD(+)</name>
        <dbReference type="ChEBI" id="CHEBI:57540"/>
    </cofactor>
</comment>
<evidence type="ECO:0000259" key="8">
    <source>
        <dbReference type="Pfam" id="PF21252"/>
    </source>
</evidence>
<evidence type="ECO:0000313" key="10">
    <source>
        <dbReference type="Proteomes" id="UP000250434"/>
    </source>
</evidence>
<name>A0A344L3P4_9PSEU</name>
<dbReference type="KEGG" id="aab:A4R43_09085"/>
<feature type="domain" description="Glycosyl hydrolase 109 C-terminal" evidence="8">
    <location>
        <begin position="209"/>
        <end position="375"/>
    </location>
</feature>
<dbReference type="PANTHER" id="PTHR43818">
    <property type="entry name" value="BCDNA.GH03377"/>
    <property type="match status" value="1"/>
</dbReference>
<keyword evidence="6" id="KW-0326">Glycosidase</keyword>
<organism evidence="9 10">
    <name type="scientific">Amycolatopsis albispora</name>
    <dbReference type="NCBI Taxonomy" id="1804986"/>
    <lineage>
        <taxon>Bacteria</taxon>
        <taxon>Bacillati</taxon>
        <taxon>Actinomycetota</taxon>
        <taxon>Actinomycetes</taxon>
        <taxon>Pseudonocardiales</taxon>
        <taxon>Pseudonocardiaceae</taxon>
        <taxon>Amycolatopsis</taxon>
    </lineage>
</organism>
<reference evidence="9 10" key="1">
    <citation type="submission" date="2016-04" db="EMBL/GenBank/DDBJ databases">
        <title>Complete genome sequence and analysis of deep-sea sediment isolate, Amycolatopsis sp. WP1.</title>
        <authorList>
            <person name="Wang H."/>
            <person name="Chen S."/>
            <person name="Wu Q."/>
        </authorList>
    </citation>
    <scope>NUCLEOTIDE SEQUENCE [LARGE SCALE GENOMIC DNA]</scope>
    <source>
        <strain evidence="9 10">WP1</strain>
    </source>
</reference>
<evidence type="ECO:0000256" key="1">
    <source>
        <dbReference type="ARBA" id="ARBA00001911"/>
    </source>
</evidence>
<evidence type="ECO:0000256" key="2">
    <source>
        <dbReference type="ARBA" id="ARBA00009329"/>
    </source>
</evidence>
<dbReference type="OrthoDB" id="9771072at2"/>
<dbReference type="Gene3D" id="3.30.360.10">
    <property type="entry name" value="Dihydrodipicolinate Reductase, domain 2"/>
    <property type="match status" value="1"/>
</dbReference>
<gene>
    <name evidence="9" type="ORF">A4R43_09085</name>
</gene>
<dbReference type="Pfam" id="PF21252">
    <property type="entry name" value="Glyco_hydro_109_C"/>
    <property type="match status" value="1"/>
</dbReference>
<dbReference type="PROSITE" id="PS51318">
    <property type="entry name" value="TAT"/>
    <property type="match status" value="1"/>
</dbReference>
<dbReference type="InterPro" id="IPR000683">
    <property type="entry name" value="Gfo/Idh/MocA-like_OxRdtase_N"/>
</dbReference>
<dbReference type="InterPro" id="IPR036291">
    <property type="entry name" value="NAD(P)-bd_dom_sf"/>
</dbReference>
<feature type="domain" description="Gfo/Idh/MocA-like oxidoreductase N-terminal" evidence="7">
    <location>
        <begin position="73"/>
        <end position="196"/>
    </location>
</feature>
<dbReference type="GO" id="GO:0000166">
    <property type="term" value="F:nucleotide binding"/>
    <property type="evidence" value="ECO:0007669"/>
    <property type="project" value="InterPro"/>
</dbReference>